<name>A0ABZ1T7R7_STRVG</name>
<proteinExistence type="predicted"/>
<dbReference type="Proteomes" id="UP001432039">
    <property type="component" value="Chromosome"/>
</dbReference>
<gene>
    <name evidence="1" type="ORF">OG517_02400</name>
</gene>
<sequence length="360" mass="38754">MSLTRGGDDAPIPVHGTVETIALPEETGTVRDIAPTDRGIVLLCDDGRILRRDTDSGRCTDVARTTVTVPADVEPWDDRVQTLRLHASRDGAFAAVVIDYGRTGEVLDLSTGRVTVPLENDGYQSDTMAFSLAFTEHAGRVVVLHRSEWNLVEATDAATGAQVARMPAADGDSPAWSDHFHGALHPSPAGTRIASDAWVWHPLGRPVVWNLDQWLTEGERAWSGDIGWAGLPACAYYWDRPLVWLDEDRLVLAGLGDDERELLPGARVFDLGRRGPGGAGATEEPPEIAAFGGPQGRFFAADGLLHSSSESGLEIWNPTTGTRLGALAGFRPTHHDLTRGELLELSAVGLRRLRIAAAEA</sequence>
<evidence type="ECO:0000313" key="2">
    <source>
        <dbReference type="Proteomes" id="UP001432039"/>
    </source>
</evidence>
<dbReference type="RefSeq" id="WP_328959932.1">
    <property type="nucleotide sequence ID" value="NZ_CP108090.1"/>
</dbReference>
<dbReference type="EMBL" id="CP108090">
    <property type="protein sequence ID" value="WUQ10374.1"/>
    <property type="molecule type" value="Genomic_DNA"/>
</dbReference>
<reference evidence="1" key="1">
    <citation type="submission" date="2022-10" db="EMBL/GenBank/DDBJ databases">
        <title>The complete genomes of actinobacterial strains from the NBC collection.</title>
        <authorList>
            <person name="Joergensen T.S."/>
            <person name="Alvarez Arevalo M."/>
            <person name="Sterndorff E.B."/>
            <person name="Faurdal D."/>
            <person name="Vuksanovic O."/>
            <person name="Mourched A.-S."/>
            <person name="Charusanti P."/>
            <person name="Shaw S."/>
            <person name="Blin K."/>
            <person name="Weber T."/>
        </authorList>
    </citation>
    <scope>NUCLEOTIDE SEQUENCE</scope>
    <source>
        <strain evidence="1">NBC_00248</strain>
    </source>
</reference>
<evidence type="ECO:0000313" key="1">
    <source>
        <dbReference type="EMBL" id="WUQ10374.1"/>
    </source>
</evidence>
<keyword evidence="2" id="KW-1185">Reference proteome</keyword>
<accession>A0ABZ1T7R7</accession>
<evidence type="ECO:0008006" key="3">
    <source>
        <dbReference type="Google" id="ProtNLM"/>
    </source>
</evidence>
<protein>
    <recommendedName>
        <fullName evidence="3">WD40 repeat domain-containing protein</fullName>
    </recommendedName>
</protein>
<organism evidence="1 2">
    <name type="scientific">Streptomyces virginiae</name>
    <name type="common">Streptomyces cinnamonensis</name>
    <dbReference type="NCBI Taxonomy" id="1961"/>
    <lineage>
        <taxon>Bacteria</taxon>
        <taxon>Bacillati</taxon>
        <taxon>Actinomycetota</taxon>
        <taxon>Actinomycetes</taxon>
        <taxon>Kitasatosporales</taxon>
        <taxon>Streptomycetaceae</taxon>
        <taxon>Streptomyces</taxon>
    </lineage>
</organism>
<dbReference type="SUPFAM" id="SSF63829">
    <property type="entry name" value="Calcium-dependent phosphotriesterase"/>
    <property type="match status" value="1"/>
</dbReference>